<accession>H8IAH3</accession>
<dbReference type="AlphaFoldDB" id="H8IAH3"/>
<dbReference type="SUPFAM" id="SSF158682">
    <property type="entry name" value="TerB-like"/>
    <property type="match status" value="1"/>
</dbReference>
<dbReference type="Pfam" id="PF05099">
    <property type="entry name" value="TerB"/>
    <property type="match status" value="1"/>
</dbReference>
<proteinExistence type="predicted"/>
<dbReference type="InterPro" id="IPR007791">
    <property type="entry name" value="DjlA_N"/>
</dbReference>
<protein>
    <submittedName>
        <fullName evidence="2">Tellurite resistance protein TerB</fullName>
    </submittedName>
</protein>
<keyword evidence="3" id="KW-1185">Reference proteome</keyword>
<dbReference type="HOGENOM" id="CLU_129283_1_0_2"/>
<dbReference type="Gene3D" id="1.10.3680.10">
    <property type="entry name" value="TerB-like"/>
    <property type="match status" value="1"/>
</dbReference>
<dbReference type="Proteomes" id="UP000005233">
    <property type="component" value="Chromosome"/>
</dbReference>
<reference evidence="2 3" key="1">
    <citation type="journal article" date="2012" name="J. Bacteriol.">
        <title>Complete genome sequence of a thermophilic methanogen, Methanocella conradii HZ254, isolated from Chinese rice field soil.</title>
        <authorList>
            <person name="Lu Z."/>
            <person name="Lu Y."/>
        </authorList>
    </citation>
    <scope>NUCLEOTIDE SEQUENCE [LARGE SCALE GENOMIC DNA]</scope>
    <source>
        <strain evidence="3">DSM 24694 / JCM 17849 / CGMCC 1.5162 / HZ254</strain>
    </source>
</reference>
<dbReference type="STRING" id="1041930.Mtc_0887"/>
<evidence type="ECO:0000313" key="2">
    <source>
        <dbReference type="EMBL" id="AFC99647.1"/>
    </source>
</evidence>
<dbReference type="RefSeq" id="WP_014405485.1">
    <property type="nucleotide sequence ID" value="NC_017034.1"/>
</dbReference>
<evidence type="ECO:0000313" key="3">
    <source>
        <dbReference type="Proteomes" id="UP000005233"/>
    </source>
</evidence>
<name>H8IAH3_METCZ</name>
<organism evidence="2 3">
    <name type="scientific">Methanocella conradii (strain DSM 24694 / JCM 17849 / CGMCC 1.5162 / HZ254)</name>
    <dbReference type="NCBI Taxonomy" id="1041930"/>
    <lineage>
        <taxon>Archaea</taxon>
        <taxon>Methanobacteriati</taxon>
        <taxon>Methanobacteriota</taxon>
        <taxon>Stenosarchaea group</taxon>
        <taxon>Methanomicrobia</taxon>
        <taxon>Methanocellales</taxon>
        <taxon>Methanocellaceae</taxon>
        <taxon>Methanocella</taxon>
    </lineage>
</organism>
<sequence length="146" mass="15867">MGLFDKVLGGSQPARFNAQEAFIGISLTAVAADGVINQDEAQGLFTALLRMKLFKGVNDGQMRQMFDRVLNLLKKQGAGAVINLSKEALTPEQKQTAFAIAADLVLADGVVEDEEKKYLDDLQKALEVPDDMALKVVETMVIKNRA</sequence>
<dbReference type="GeneID" id="11971011"/>
<gene>
    <name evidence="2" type="ordered locus">Mtc_0887</name>
</gene>
<dbReference type="OrthoDB" id="377671at2157"/>
<feature type="domain" description="Co-chaperone DjlA N-terminal" evidence="1">
    <location>
        <begin position="20"/>
        <end position="131"/>
    </location>
</feature>
<dbReference type="EMBL" id="CP003243">
    <property type="protein sequence ID" value="AFC99647.1"/>
    <property type="molecule type" value="Genomic_DNA"/>
</dbReference>
<dbReference type="eggNOG" id="arCOG14251">
    <property type="taxonomic scope" value="Archaea"/>
</dbReference>
<dbReference type="CDD" id="cd07176">
    <property type="entry name" value="terB"/>
    <property type="match status" value="1"/>
</dbReference>
<evidence type="ECO:0000259" key="1">
    <source>
        <dbReference type="Pfam" id="PF05099"/>
    </source>
</evidence>
<dbReference type="InterPro" id="IPR029024">
    <property type="entry name" value="TerB-like"/>
</dbReference>
<dbReference type="KEGG" id="mez:Mtc_0887"/>